<protein>
    <recommendedName>
        <fullName evidence="4">tRNA-splicing endonuclease subunit Sen2</fullName>
        <ecNumber evidence="4">4.6.1.16</ecNumber>
    </recommendedName>
</protein>
<dbReference type="GO" id="GO:0000214">
    <property type="term" value="C:tRNA-intron endonuclease complex"/>
    <property type="evidence" value="ECO:0007669"/>
    <property type="project" value="UniProtKB-UniRule"/>
</dbReference>
<accession>A0A6A6ULX6</accession>
<organism evidence="8 9">
    <name type="scientific">Microthyrium microscopicum</name>
    <dbReference type="NCBI Taxonomy" id="703497"/>
    <lineage>
        <taxon>Eukaryota</taxon>
        <taxon>Fungi</taxon>
        <taxon>Dikarya</taxon>
        <taxon>Ascomycota</taxon>
        <taxon>Pezizomycotina</taxon>
        <taxon>Dothideomycetes</taxon>
        <taxon>Dothideomycetes incertae sedis</taxon>
        <taxon>Microthyriales</taxon>
        <taxon>Microthyriaceae</taxon>
        <taxon>Microthyrium</taxon>
    </lineage>
</organism>
<feature type="active site" evidence="5">
    <location>
        <position position="374"/>
    </location>
</feature>
<dbReference type="EC" id="4.6.1.16" evidence="4"/>
<dbReference type="AlphaFoldDB" id="A0A6A6ULX6"/>
<dbReference type="GO" id="GO:0000213">
    <property type="term" value="F:tRNA-intron lyase activity"/>
    <property type="evidence" value="ECO:0007669"/>
    <property type="project" value="UniProtKB-UniRule"/>
</dbReference>
<dbReference type="InterPro" id="IPR036167">
    <property type="entry name" value="tRNA_intron_Endo_cat-like_sf"/>
</dbReference>
<dbReference type="SUPFAM" id="SSF53032">
    <property type="entry name" value="tRNA-intron endonuclease catalytic domain-like"/>
    <property type="match status" value="1"/>
</dbReference>
<evidence type="ECO:0000256" key="4">
    <source>
        <dbReference type="PIRNR" id="PIRNR011789"/>
    </source>
</evidence>
<feature type="region of interest" description="Disordered" evidence="6">
    <location>
        <begin position="143"/>
        <end position="210"/>
    </location>
</feature>
<dbReference type="Gene3D" id="3.40.1350.10">
    <property type="match status" value="1"/>
</dbReference>
<feature type="compositionally biased region" description="Basic and acidic residues" evidence="6">
    <location>
        <begin position="143"/>
        <end position="172"/>
    </location>
</feature>
<comment type="similarity">
    <text evidence="1 4">Belongs to the tRNA-intron endonuclease family.</text>
</comment>
<feature type="compositionally biased region" description="Basic and acidic residues" evidence="6">
    <location>
        <begin position="16"/>
        <end position="27"/>
    </location>
</feature>
<dbReference type="PIRSF" id="PIRSF011789">
    <property type="entry name" value="tRNA_splic_SEN2"/>
    <property type="match status" value="1"/>
</dbReference>
<dbReference type="OrthoDB" id="10249562at2759"/>
<evidence type="ECO:0000259" key="7">
    <source>
        <dbReference type="Pfam" id="PF01974"/>
    </source>
</evidence>
<dbReference type="InterPro" id="IPR006677">
    <property type="entry name" value="tRNA_intron_Endonuc_cat-like"/>
</dbReference>
<evidence type="ECO:0000256" key="3">
    <source>
        <dbReference type="ARBA" id="ARBA00023239"/>
    </source>
</evidence>
<evidence type="ECO:0000256" key="5">
    <source>
        <dbReference type="PIRSR" id="PIRSR011789-1"/>
    </source>
</evidence>
<dbReference type="GO" id="GO:0005737">
    <property type="term" value="C:cytoplasm"/>
    <property type="evidence" value="ECO:0007669"/>
    <property type="project" value="TreeGrafter"/>
</dbReference>
<dbReference type="FunFam" id="3.40.1350.10:FF:000007">
    <property type="entry name" value="tRNA-splicing endonuclease subunit Sen2"/>
    <property type="match status" value="1"/>
</dbReference>
<feature type="active site" evidence="5">
    <location>
        <position position="324"/>
    </location>
</feature>
<dbReference type="GO" id="GO:0000379">
    <property type="term" value="P:tRNA-type intron splice site recognition and cleavage"/>
    <property type="evidence" value="ECO:0007669"/>
    <property type="project" value="TreeGrafter"/>
</dbReference>
<gene>
    <name evidence="8" type="ORF">BT63DRAFT_420900</name>
</gene>
<proteinExistence type="inferred from homology"/>
<comment type="function">
    <text evidence="4">Constitutes one of the two catalytic subunit of the tRNA-splicing endonuclease complex, a complex responsible for identification and cleavage of the splice sites in pre-tRNA. It cleaves pre-tRNA at the 5'- and 3'-splice sites to release the intron. The products are an intron and two tRNA half-molecules bearing 2',3'-cyclic phosphate and 5'-OH termini. There are no conserved sequences at the splice sites, but the intron is invariably located at the same site in the gene, placing the splice sites an invariant distance from the constant structural features of the tRNA body.</text>
</comment>
<feature type="domain" description="tRNA intron endonuclease catalytic" evidence="7">
    <location>
        <begin position="286"/>
        <end position="381"/>
    </location>
</feature>
<keyword evidence="9" id="KW-1185">Reference proteome</keyword>
<dbReference type="InterPro" id="IPR011856">
    <property type="entry name" value="tRNA_endonuc-like_dom_sf"/>
</dbReference>
<dbReference type="Pfam" id="PF01974">
    <property type="entry name" value="tRNA_int_endo"/>
    <property type="match status" value="1"/>
</dbReference>
<dbReference type="PANTHER" id="PTHR21227:SF0">
    <property type="entry name" value="TRNA-SPLICING ENDONUCLEASE SUBUNIT SEN2"/>
    <property type="match status" value="1"/>
</dbReference>
<name>A0A6A6ULX6_9PEZI</name>
<reference evidence="8" key="1">
    <citation type="journal article" date="2020" name="Stud. Mycol.">
        <title>101 Dothideomycetes genomes: a test case for predicting lifestyles and emergence of pathogens.</title>
        <authorList>
            <person name="Haridas S."/>
            <person name="Albert R."/>
            <person name="Binder M."/>
            <person name="Bloem J."/>
            <person name="Labutti K."/>
            <person name="Salamov A."/>
            <person name="Andreopoulos B."/>
            <person name="Baker S."/>
            <person name="Barry K."/>
            <person name="Bills G."/>
            <person name="Bluhm B."/>
            <person name="Cannon C."/>
            <person name="Castanera R."/>
            <person name="Culley D."/>
            <person name="Daum C."/>
            <person name="Ezra D."/>
            <person name="Gonzalez J."/>
            <person name="Henrissat B."/>
            <person name="Kuo A."/>
            <person name="Liang C."/>
            <person name="Lipzen A."/>
            <person name="Lutzoni F."/>
            <person name="Magnuson J."/>
            <person name="Mondo S."/>
            <person name="Nolan M."/>
            <person name="Ohm R."/>
            <person name="Pangilinan J."/>
            <person name="Park H.-J."/>
            <person name="Ramirez L."/>
            <person name="Alfaro M."/>
            <person name="Sun H."/>
            <person name="Tritt A."/>
            <person name="Yoshinaga Y."/>
            <person name="Zwiers L.-H."/>
            <person name="Turgeon B."/>
            <person name="Goodwin S."/>
            <person name="Spatafora J."/>
            <person name="Crous P."/>
            <person name="Grigoriev I."/>
        </authorList>
    </citation>
    <scope>NUCLEOTIDE SEQUENCE</scope>
    <source>
        <strain evidence="8">CBS 115976</strain>
    </source>
</reference>
<evidence type="ECO:0000313" key="8">
    <source>
        <dbReference type="EMBL" id="KAF2672676.1"/>
    </source>
</evidence>
<keyword evidence="3 4" id="KW-0456">Lyase</keyword>
<evidence type="ECO:0000313" key="9">
    <source>
        <dbReference type="Proteomes" id="UP000799302"/>
    </source>
</evidence>
<dbReference type="InterPro" id="IPR006676">
    <property type="entry name" value="tRNA_splic"/>
</dbReference>
<sequence>MTTPTPPSASLRAAKRAQEQQHSPDIRRPRRPNYNYIHRNPLPLNTFPLPAFVPHNPISWLRIAFTVLWQTVSPPSSHDIIYEGYFDQASRSVHVTEPKTIRALWEMGFFGKGILSRSEPNWLDQEKTRLGITDRETIELMRDQRRKERDRMKMDRARAEREAIEEQQRKEAGTGLLSPPLTPAENEEVSNTASEISNGAAEPLSQSSMDPLLDKDVQDEAITAEIVNQEHLQLSLYEAYFLHYGLGSLRLSNMPTASSLDLLTLFRQHSYFPPVSLADLSPDDPFLVYYAVYHHFRSLGWVVRDGIKFSVDYLLYERGLVFSHAAFAVMIIPSYNDPYWKEPGRKPTSMQRRKGSRDWSWFHCINRVQTKAVKTLVLCYVEIPPPDAVKGEDIGQIFGQYRIREFCIKRWSPNRNRGKMLPRSK</sequence>
<evidence type="ECO:0000256" key="2">
    <source>
        <dbReference type="ARBA" id="ARBA00022694"/>
    </source>
</evidence>
<dbReference type="EMBL" id="MU004231">
    <property type="protein sequence ID" value="KAF2672676.1"/>
    <property type="molecule type" value="Genomic_DNA"/>
</dbReference>
<feature type="active site" evidence="5">
    <location>
        <position position="316"/>
    </location>
</feature>
<dbReference type="GO" id="GO:0003676">
    <property type="term" value="F:nucleic acid binding"/>
    <property type="evidence" value="ECO:0007669"/>
    <property type="project" value="InterPro"/>
</dbReference>
<keyword evidence="2 4" id="KW-0819">tRNA processing</keyword>
<evidence type="ECO:0000256" key="6">
    <source>
        <dbReference type="SAM" id="MobiDB-lite"/>
    </source>
</evidence>
<dbReference type="CDD" id="cd22363">
    <property type="entry name" value="tRNA-intron_lyase_C"/>
    <property type="match status" value="1"/>
</dbReference>
<feature type="region of interest" description="Disordered" evidence="6">
    <location>
        <begin position="1"/>
        <end position="32"/>
    </location>
</feature>
<dbReference type="InterPro" id="IPR016589">
    <property type="entry name" value="tRNA_splic_SEN2"/>
</dbReference>
<dbReference type="Proteomes" id="UP000799302">
    <property type="component" value="Unassembled WGS sequence"/>
</dbReference>
<dbReference type="PANTHER" id="PTHR21227">
    <property type="entry name" value="TRNA-SPLICING ENDONUCLEASE SUBUNIT SEN2"/>
    <property type="match status" value="1"/>
</dbReference>
<evidence type="ECO:0000256" key="1">
    <source>
        <dbReference type="ARBA" id="ARBA00008078"/>
    </source>
</evidence>